<protein>
    <submittedName>
        <fullName evidence="1">Uncharacterized protein</fullName>
    </submittedName>
</protein>
<dbReference type="Proteomes" id="UP000224902">
    <property type="component" value="Segment"/>
</dbReference>
<name>A0A1I9SAB3_9CAUD</name>
<keyword evidence="2" id="KW-1185">Reference proteome</keyword>
<reference evidence="2" key="1">
    <citation type="submission" date="2016-08" db="EMBL/GenBank/DDBJ databases">
        <authorList>
            <person name="Seilhamer J.J."/>
        </authorList>
    </citation>
    <scope>NUCLEOTIDE SEQUENCE [LARGE SCALE GENOMIC DNA]</scope>
</reference>
<organism evidence="1 2">
    <name type="scientific">Rhodococcus phage Weasels2</name>
    <dbReference type="NCBI Taxonomy" id="1897437"/>
    <lineage>
        <taxon>Viruses</taxon>
        <taxon>Duplodnaviria</taxon>
        <taxon>Heunggongvirae</taxon>
        <taxon>Uroviricota</taxon>
        <taxon>Caudoviricetes</taxon>
        <taxon>Weaselvirus</taxon>
        <taxon>Weaselvirus weasel</taxon>
    </lineage>
</organism>
<accession>A0A1I9SAB3</accession>
<proteinExistence type="predicted"/>
<evidence type="ECO:0000313" key="1">
    <source>
        <dbReference type="EMBL" id="AOZ63719.1"/>
    </source>
</evidence>
<evidence type="ECO:0000313" key="2">
    <source>
        <dbReference type="Proteomes" id="UP000224902"/>
    </source>
</evidence>
<sequence length="104" mass="11629">MSRKMDSFKAEIAEYAVISAEATDLRRKLSAIEKRQKEIKSLVIPKMKGSTVGSIDNEDLFEIVDVGKSSVTIDRVMLYAPQLADKLIVKNPSLTIKFLTKVVK</sequence>
<dbReference type="EMBL" id="KX774321">
    <property type="protein sequence ID" value="AOZ63719.1"/>
    <property type="molecule type" value="Genomic_DNA"/>
</dbReference>
<gene>
    <name evidence="1" type="ORF">SEA_WEASELS2_134</name>
</gene>